<feature type="compositionally biased region" description="Polar residues" evidence="12">
    <location>
        <begin position="94"/>
        <end position="115"/>
    </location>
</feature>
<evidence type="ECO:0000256" key="12">
    <source>
        <dbReference type="SAM" id="MobiDB-lite"/>
    </source>
</evidence>
<dbReference type="GO" id="GO:0008270">
    <property type="term" value="F:zinc ion binding"/>
    <property type="evidence" value="ECO:0007669"/>
    <property type="project" value="UniProtKB-KW"/>
</dbReference>
<evidence type="ECO:0000256" key="10">
    <source>
        <dbReference type="ARBA" id="ARBA00023242"/>
    </source>
</evidence>
<keyword evidence="16" id="KW-1185">Reference proteome</keyword>
<feature type="region of interest" description="Disordered" evidence="12">
    <location>
        <begin position="1"/>
        <end position="131"/>
    </location>
</feature>
<feature type="domain" description="C2H2-type" evidence="13">
    <location>
        <begin position="162"/>
        <end position="189"/>
    </location>
</feature>
<comment type="subcellular location">
    <subcellularLocation>
        <location evidence="1">Nucleus</location>
    </subcellularLocation>
</comment>
<feature type="compositionally biased region" description="Basic residues" evidence="12">
    <location>
        <begin position="251"/>
        <end position="264"/>
    </location>
</feature>
<keyword evidence="9" id="KW-0804">Transcription</keyword>
<feature type="compositionally biased region" description="Polar residues" evidence="12">
    <location>
        <begin position="384"/>
        <end position="397"/>
    </location>
</feature>
<name>A0AAV9SI20_9TELE</name>
<feature type="compositionally biased region" description="Basic residues" evidence="12">
    <location>
        <begin position="57"/>
        <end position="72"/>
    </location>
</feature>
<evidence type="ECO:0000259" key="14">
    <source>
        <dbReference type="PROSITE" id="PS51811"/>
    </source>
</evidence>
<evidence type="ECO:0000256" key="7">
    <source>
        <dbReference type="ARBA" id="ARBA00023015"/>
    </source>
</evidence>
<feature type="compositionally biased region" description="Low complexity" evidence="12">
    <location>
        <begin position="603"/>
        <end position="614"/>
    </location>
</feature>
<gene>
    <name evidence="15" type="ORF">CRENBAI_014860</name>
</gene>
<keyword evidence="3" id="KW-0479">Metal-binding</keyword>
<feature type="compositionally biased region" description="Basic residues" evidence="12">
    <location>
        <begin position="180"/>
        <end position="189"/>
    </location>
</feature>
<evidence type="ECO:0000256" key="11">
    <source>
        <dbReference type="PROSITE-ProRule" id="PRU00042"/>
    </source>
</evidence>
<proteinExistence type="inferred from homology"/>
<dbReference type="PANTHER" id="PTHR45944">
    <property type="entry name" value="SCHNURRI, ISOFORM F"/>
    <property type="match status" value="1"/>
</dbReference>
<feature type="region of interest" description="Disordered" evidence="12">
    <location>
        <begin position="1693"/>
        <end position="1762"/>
    </location>
</feature>
<feature type="domain" description="C2H2-type" evidence="13">
    <location>
        <begin position="134"/>
        <end position="161"/>
    </location>
</feature>
<evidence type="ECO:0000256" key="5">
    <source>
        <dbReference type="ARBA" id="ARBA00022771"/>
    </source>
</evidence>
<evidence type="ECO:0000313" key="16">
    <source>
        <dbReference type="Proteomes" id="UP001311232"/>
    </source>
</evidence>
<evidence type="ECO:0000256" key="1">
    <source>
        <dbReference type="ARBA" id="ARBA00004123"/>
    </source>
</evidence>
<keyword evidence="5 11" id="KW-0863">Zinc-finger</keyword>
<evidence type="ECO:0000256" key="9">
    <source>
        <dbReference type="ARBA" id="ARBA00023163"/>
    </source>
</evidence>
<dbReference type="PROSITE" id="PS51811">
    <property type="entry name" value="ZF_CCHC_HIVEP"/>
    <property type="match status" value="1"/>
</dbReference>
<evidence type="ECO:0000259" key="13">
    <source>
        <dbReference type="PROSITE" id="PS50157"/>
    </source>
</evidence>
<feature type="compositionally biased region" description="Basic and acidic residues" evidence="12">
    <location>
        <begin position="900"/>
        <end position="910"/>
    </location>
</feature>
<feature type="compositionally biased region" description="Low complexity" evidence="12">
    <location>
        <begin position="1512"/>
        <end position="1535"/>
    </location>
</feature>
<keyword evidence="8" id="KW-0238">DNA-binding</keyword>
<feature type="compositionally biased region" description="Polar residues" evidence="12">
    <location>
        <begin position="674"/>
        <end position="685"/>
    </location>
</feature>
<keyword evidence="6" id="KW-0862">Zinc</keyword>
<feature type="region of interest" description="Disordered" evidence="12">
    <location>
        <begin position="593"/>
        <end position="614"/>
    </location>
</feature>
<feature type="domain" description="CCHC HIVEP-type" evidence="14">
    <location>
        <begin position="532"/>
        <end position="562"/>
    </location>
</feature>
<evidence type="ECO:0000313" key="15">
    <source>
        <dbReference type="EMBL" id="KAK5621044.1"/>
    </source>
</evidence>
<organism evidence="15 16">
    <name type="scientific">Crenichthys baileyi</name>
    <name type="common">White River springfish</name>
    <dbReference type="NCBI Taxonomy" id="28760"/>
    <lineage>
        <taxon>Eukaryota</taxon>
        <taxon>Metazoa</taxon>
        <taxon>Chordata</taxon>
        <taxon>Craniata</taxon>
        <taxon>Vertebrata</taxon>
        <taxon>Euteleostomi</taxon>
        <taxon>Actinopterygii</taxon>
        <taxon>Neopterygii</taxon>
        <taxon>Teleostei</taxon>
        <taxon>Neoteleostei</taxon>
        <taxon>Acanthomorphata</taxon>
        <taxon>Ovalentaria</taxon>
        <taxon>Atherinomorphae</taxon>
        <taxon>Cyprinodontiformes</taxon>
        <taxon>Goodeidae</taxon>
        <taxon>Crenichthys</taxon>
    </lineage>
</organism>
<feature type="region of interest" description="Disordered" evidence="12">
    <location>
        <begin position="180"/>
        <end position="308"/>
    </location>
</feature>
<dbReference type="InterPro" id="IPR034729">
    <property type="entry name" value="Znf_CCHC_HIVEP"/>
</dbReference>
<feature type="compositionally biased region" description="Polar residues" evidence="12">
    <location>
        <begin position="513"/>
        <end position="532"/>
    </location>
</feature>
<sequence>MEALHCQKTTGEQTGDQEQHQSESLQQGLRRKYPTQPSQQQLTDGPRSRNIVQLPKLSRRHNPERKRLRHQRQSVVSDTVLEHKQEAATEVAIVSSSTSGVQPCTEDPTIQSASETQEDPKQKRERKPQKPGKYVCTYCGRACAKPSVLQKHIRSHTGERPYPCAPCGFSFKTKSNLYKHRKSHTHRVKAGLAHGEPKSLEEQVTESEDETRHLSSASALTNRQNSVSSVKSNEADMPKDTTGASNDSYAVKKRLALRLSRGKHGSQESSDEKISSLTLGSRGSTESGYFSRSESTEQSQDTPPNTSAKSYAEIILGKYGRLGQLQRMSRHHNQHLPGHDEKNISFTVPKKQVIDHITKLITINEAVVDTSKIDSVKPRRFSLSRKNSSETQKSSSIKEPLLHNPKSGNLGYKTTGSISMGVPCEKFHHSSQKVEQPSCQISTASMVRSLSMPSASSSLEALSIVPCKFRQTQSFDEQLSETQVLRRFGTLRRQPAIEIPVGAEPTEEEQEASHTFSCNSATTVSDQKQRQPQPYECEACGTGCKDWEGYKKHKQNLCHAHYPQNEMVMSPMESSQLSNHEVKAGVLTMRKRRKDESFDSDDLSYPPLSSSGLSSRQCKDEIIVAVEGSRRPALQTCSVIQHTSLFEKQESSCHQYQALKKSNNSPPHKENRPMSKTQPQHQSVKLTGRKLVRQNNVQVPEILVTEDLNISPENSKEPNSAEKKLEKLDDFHWPQRSPSLAQLPIEKLPPKKKRLRLAEAAQSSGDSSFDSLSLPRSPSQDSSASYASSRSTSFEEPSRPDMEITASTALRRSRAPHMLTVPGVHHQREMRRSASEQAPHDPQPSVAMAETRSKSFDYSCLSPERTAVGWKERRKCLLMRHAVIRDQDDEEEHNTVLSRSSEHVSSDRFSQESQTSVYGSRSSSPPLSSVRVLGIPEGSQCKEILTNWKLSRNIHVKGITELSKSYEPSVDVIKEASYIHPDPVSPQAPQTNPTYGPSGAAQAHYLPVSTGLKLEIPPQHQTYVEVPTSHSHIQQRVPHITSSLEELRPFTSPAVAVRLQTDTLTPACAIYTTLSQSISQRPHEAFDSNSPNVNLSAAKFRNHQSTSLDLQPWSDESPKFPGSSGNKRMLSPSNSIELHPESQQQQKRVKEEEEKEVGCANAAELHTMTQELTQGTLSCLPDASTISRAEPSFPSLLSSTCNSWCYLNYIKPNPSTLDKQKPSVYSSWSTTGYDPNPPGLCSKTVLSLLHCKQRFTSSIYTTSSMTVRITESMEDQDSKRLCSTEVYSSPPYCIDHERMAKEQLSTEDIVSNKTRKQKEKSQQQEVNLCSRNKHQQEVWISERRSQSQPEGVCGECDRKCQSESRNPAVVSEESQTSVCNLCGSTLKAPVRLDEHLIPEVREEEGSHHKDTHRGAFKDQLANPDQQKDFQCCDLVKDAVREDDDGTHKPGRHDEGRRSTVAKSSHNNSEKAQAEDRLMEYTCSSSLLLTTKEFTKKSSPSARRALFARRRLNASASTSSGASHSPSTPSPNSGREPSPPRSPSPKPHQSPGPPSSVSPSTCPVSLVLNTAASPVRAQTEGSDSSGLPGCPAGRFAQCPTCSQPKDLWPAAIPLGEKNSLIPIISPHTTWPQGTNKLLSHLPLHSQQPSRTLSLLIPIGGIHMVQPRSTLPLYSLVGSRTASNILSEAPKVKLEVPQQQDTHKEMLASSRGGPQNPQAAEQTPAGDKSLTVPQPSTSRTGTERTERHVYTEDQNSSASSQKQL</sequence>
<dbReference type="FunFam" id="3.30.160.60:FF:000508">
    <property type="entry name" value="Myeloid zinc finger 1"/>
    <property type="match status" value="1"/>
</dbReference>
<feature type="region of interest" description="Disordered" evidence="12">
    <location>
        <begin position="1305"/>
        <end position="1329"/>
    </location>
</feature>
<reference evidence="15 16" key="1">
    <citation type="submission" date="2021-06" db="EMBL/GenBank/DDBJ databases">
        <authorList>
            <person name="Palmer J.M."/>
        </authorList>
    </citation>
    <scope>NUCLEOTIDE SEQUENCE [LARGE SCALE GENOMIC DNA]</scope>
    <source>
        <strain evidence="15 16">MEX-2019</strain>
        <tissue evidence="15">Muscle</tissue>
    </source>
</reference>
<feature type="region of interest" description="Disordered" evidence="12">
    <location>
        <begin position="1511"/>
        <end position="1562"/>
    </location>
</feature>
<evidence type="ECO:0000256" key="6">
    <source>
        <dbReference type="ARBA" id="ARBA00022833"/>
    </source>
</evidence>
<dbReference type="PROSITE" id="PS50157">
    <property type="entry name" value="ZINC_FINGER_C2H2_2"/>
    <property type="match status" value="2"/>
</dbReference>
<dbReference type="InterPro" id="IPR051969">
    <property type="entry name" value="Zinc-finger_DNA-bd_regulators"/>
</dbReference>
<dbReference type="InterPro" id="IPR036236">
    <property type="entry name" value="Znf_C2H2_sf"/>
</dbReference>
<evidence type="ECO:0000256" key="3">
    <source>
        <dbReference type="ARBA" id="ARBA00022723"/>
    </source>
</evidence>
<dbReference type="EMBL" id="JAHHUM010000320">
    <property type="protein sequence ID" value="KAK5621044.1"/>
    <property type="molecule type" value="Genomic_DNA"/>
</dbReference>
<feature type="compositionally biased region" description="Polar residues" evidence="12">
    <location>
        <begin position="214"/>
        <end position="232"/>
    </location>
</feature>
<dbReference type="Gene3D" id="3.30.160.60">
    <property type="entry name" value="Classic Zinc Finger"/>
    <property type="match status" value="2"/>
</dbReference>
<dbReference type="InterPro" id="IPR013087">
    <property type="entry name" value="Znf_C2H2_type"/>
</dbReference>
<feature type="compositionally biased region" description="Polar residues" evidence="12">
    <location>
        <begin position="275"/>
        <end position="308"/>
    </location>
</feature>
<feature type="compositionally biased region" description="Low complexity" evidence="12">
    <location>
        <begin position="919"/>
        <end position="932"/>
    </location>
</feature>
<feature type="region of interest" description="Disordered" evidence="12">
    <location>
        <begin position="888"/>
        <end position="932"/>
    </location>
</feature>
<feature type="compositionally biased region" description="Basic and acidic residues" evidence="12">
    <location>
        <begin position="1739"/>
        <end position="1749"/>
    </location>
</feature>
<feature type="compositionally biased region" description="Low complexity" evidence="12">
    <location>
        <begin position="763"/>
        <end position="792"/>
    </location>
</feature>
<feature type="compositionally biased region" description="Polar residues" evidence="12">
    <location>
        <begin position="1123"/>
        <end position="1136"/>
    </location>
</feature>
<dbReference type="PROSITE" id="PS00028">
    <property type="entry name" value="ZINC_FINGER_C2H2_1"/>
    <property type="match status" value="3"/>
</dbReference>
<feature type="compositionally biased region" description="Pro residues" evidence="12">
    <location>
        <begin position="1536"/>
        <end position="1555"/>
    </location>
</feature>
<dbReference type="Proteomes" id="UP001311232">
    <property type="component" value="Unassembled WGS sequence"/>
</dbReference>
<feature type="region of interest" description="Disordered" evidence="12">
    <location>
        <begin position="754"/>
        <end position="802"/>
    </location>
</feature>
<evidence type="ECO:0000256" key="2">
    <source>
        <dbReference type="ARBA" id="ARBA00006991"/>
    </source>
</evidence>
<dbReference type="GO" id="GO:0005634">
    <property type="term" value="C:nucleus"/>
    <property type="evidence" value="ECO:0007669"/>
    <property type="project" value="UniProtKB-SubCell"/>
</dbReference>
<dbReference type="GO" id="GO:0042802">
    <property type="term" value="F:identical protein binding"/>
    <property type="evidence" value="ECO:0007669"/>
    <property type="project" value="UniProtKB-ARBA"/>
</dbReference>
<feature type="compositionally biased region" description="Polar residues" evidence="12">
    <location>
        <begin position="1710"/>
        <end position="1719"/>
    </location>
</feature>
<keyword evidence="4" id="KW-0677">Repeat</keyword>
<feature type="region of interest" description="Disordered" evidence="12">
    <location>
        <begin position="381"/>
        <end position="409"/>
    </location>
</feature>
<feature type="compositionally biased region" description="Basic and acidic residues" evidence="12">
    <location>
        <begin position="1441"/>
        <end position="1457"/>
    </location>
</feature>
<dbReference type="SMART" id="SM00355">
    <property type="entry name" value="ZnF_C2H2"/>
    <property type="match status" value="3"/>
</dbReference>
<evidence type="ECO:0000256" key="4">
    <source>
        <dbReference type="ARBA" id="ARBA00022737"/>
    </source>
</evidence>
<feature type="region of interest" description="Disordered" evidence="12">
    <location>
        <begin position="1441"/>
        <end position="1476"/>
    </location>
</feature>
<dbReference type="SUPFAM" id="SSF57667">
    <property type="entry name" value="beta-beta-alpha zinc fingers"/>
    <property type="match status" value="1"/>
</dbReference>
<comment type="caution">
    <text evidence="15">The sequence shown here is derived from an EMBL/GenBank/DDBJ whole genome shotgun (WGS) entry which is preliminary data.</text>
</comment>
<dbReference type="GO" id="GO:0000981">
    <property type="term" value="F:DNA-binding transcription factor activity, RNA polymerase II-specific"/>
    <property type="evidence" value="ECO:0007669"/>
    <property type="project" value="TreeGrafter"/>
</dbReference>
<feature type="compositionally biased region" description="Basic and acidic residues" evidence="12">
    <location>
        <begin position="1467"/>
        <end position="1476"/>
    </location>
</feature>
<feature type="region of interest" description="Disordered" evidence="12">
    <location>
        <begin position="824"/>
        <end position="847"/>
    </location>
</feature>
<feature type="region of interest" description="Disordered" evidence="12">
    <location>
        <begin position="503"/>
        <end position="532"/>
    </location>
</feature>
<evidence type="ECO:0000256" key="8">
    <source>
        <dbReference type="ARBA" id="ARBA00023125"/>
    </source>
</evidence>
<keyword evidence="7" id="KW-0805">Transcription regulation</keyword>
<feature type="region of interest" description="Disordered" evidence="12">
    <location>
        <begin position="1104"/>
        <end position="1154"/>
    </location>
</feature>
<keyword evidence="10" id="KW-0539">Nucleus</keyword>
<feature type="compositionally biased region" description="Polar residues" evidence="12">
    <location>
        <begin position="1750"/>
        <end position="1762"/>
    </location>
</feature>
<feature type="compositionally biased region" description="Polar residues" evidence="12">
    <location>
        <begin position="7"/>
        <end position="27"/>
    </location>
</feature>
<feature type="region of interest" description="Disordered" evidence="12">
    <location>
        <begin position="659"/>
        <end position="685"/>
    </location>
</feature>
<comment type="similarity">
    <text evidence="2">Belongs to the krueppel C2H2-type zinc-finger protein family.</text>
</comment>
<accession>A0AAV9SI20</accession>
<dbReference type="PANTHER" id="PTHR45944:SF6">
    <property type="entry name" value="HIVEP ZINC FINGER 3A"/>
    <property type="match status" value="1"/>
</dbReference>
<protein>
    <recommendedName>
        <fullName evidence="17">Transcription factor HIVEP3</fullName>
    </recommendedName>
</protein>
<evidence type="ECO:0008006" key="17">
    <source>
        <dbReference type="Google" id="ProtNLM"/>
    </source>
</evidence>
<dbReference type="GO" id="GO:0000978">
    <property type="term" value="F:RNA polymerase II cis-regulatory region sequence-specific DNA binding"/>
    <property type="evidence" value="ECO:0007669"/>
    <property type="project" value="TreeGrafter"/>
</dbReference>